<feature type="region of interest" description="Disordered" evidence="1">
    <location>
        <begin position="1"/>
        <end position="108"/>
    </location>
</feature>
<accession>A0A3A6PG40</accession>
<gene>
    <name evidence="2" type="ORF">D3P09_01770</name>
</gene>
<protein>
    <recommendedName>
        <fullName evidence="4">RNA polymerase subunit sigma</fullName>
    </recommendedName>
</protein>
<evidence type="ECO:0008006" key="4">
    <source>
        <dbReference type="Google" id="ProtNLM"/>
    </source>
</evidence>
<evidence type="ECO:0000256" key="1">
    <source>
        <dbReference type="SAM" id="MobiDB-lite"/>
    </source>
</evidence>
<name>A0A3A6PG40_9BACL</name>
<feature type="compositionally biased region" description="Polar residues" evidence="1">
    <location>
        <begin position="12"/>
        <end position="21"/>
    </location>
</feature>
<comment type="caution">
    <text evidence="2">The sequence shown here is derived from an EMBL/GenBank/DDBJ whole genome shotgun (WGS) entry which is preliminary data.</text>
</comment>
<reference evidence="2 3" key="1">
    <citation type="submission" date="2018-09" db="EMBL/GenBank/DDBJ databases">
        <title>Paenibacillus aracenensis nov. sp. isolated from a cave in southern Spain.</title>
        <authorList>
            <person name="Jurado V."/>
            <person name="Gutierrez-Patricio S."/>
            <person name="Gonzalez-Pimentel J.L."/>
            <person name="Miller A.Z."/>
            <person name="Laiz L."/>
            <person name="Saiz-Jimenez C."/>
        </authorList>
    </citation>
    <scope>NUCLEOTIDE SEQUENCE [LARGE SCALE GENOMIC DNA]</scope>
    <source>
        <strain evidence="2 3">JCM 19203</strain>
    </source>
</reference>
<evidence type="ECO:0000313" key="2">
    <source>
        <dbReference type="EMBL" id="RJX40772.1"/>
    </source>
</evidence>
<feature type="compositionally biased region" description="Polar residues" evidence="1">
    <location>
        <begin position="49"/>
        <end position="60"/>
    </location>
</feature>
<dbReference type="RefSeq" id="WP_120106658.1">
    <property type="nucleotide sequence ID" value="NZ_QXQB01000001.1"/>
</dbReference>
<sequence>MTFKPLDLQMSVPRTQEFSGMQQQAAQRPQAEQNILANQTSKQTEEMRNQNTAIEQSSKPQVRPDQDGANDTGHKRGARKKTDGTEEETASDEPPVHPYKGHHLDIKL</sequence>
<dbReference type="Proteomes" id="UP000267798">
    <property type="component" value="Unassembled WGS sequence"/>
</dbReference>
<dbReference type="OrthoDB" id="2476294at2"/>
<dbReference type="AlphaFoldDB" id="A0A3A6PG40"/>
<feature type="compositionally biased region" description="Low complexity" evidence="1">
    <location>
        <begin position="22"/>
        <end position="33"/>
    </location>
</feature>
<evidence type="ECO:0000313" key="3">
    <source>
        <dbReference type="Proteomes" id="UP000267798"/>
    </source>
</evidence>
<organism evidence="2 3">
    <name type="scientific">Paenibacillus pinisoli</name>
    <dbReference type="NCBI Taxonomy" id="1276110"/>
    <lineage>
        <taxon>Bacteria</taxon>
        <taxon>Bacillati</taxon>
        <taxon>Bacillota</taxon>
        <taxon>Bacilli</taxon>
        <taxon>Bacillales</taxon>
        <taxon>Paenibacillaceae</taxon>
        <taxon>Paenibacillus</taxon>
    </lineage>
</organism>
<proteinExistence type="predicted"/>
<keyword evidence="3" id="KW-1185">Reference proteome</keyword>
<dbReference type="EMBL" id="QXQB01000001">
    <property type="protein sequence ID" value="RJX40772.1"/>
    <property type="molecule type" value="Genomic_DNA"/>
</dbReference>